<proteinExistence type="predicted"/>
<accession>A0AC35GIF2</accession>
<evidence type="ECO:0000313" key="1">
    <source>
        <dbReference type="Proteomes" id="UP000887580"/>
    </source>
</evidence>
<name>A0AC35GIF2_9BILA</name>
<dbReference type="WBParaSite" id="PS1159_v2.g565.t1">
    <property type="protein sequence ID" value="PS1159_v2.g565.t1"/>
    <property type="gene ID" value="PS1159_v2.g565"/>
</dbReference>
<reference evidence="2" key="1">
    <citation type="submission" date="2022-11" db="UniProtKB">
        <authorList>
            <consortium name="WormBaseParasite"/>
        </authorList>
    </citation>
    <scope>IDENTIFICATION</scope>
</reference>
<protein>
    <submittedName>
        <fullName evidence="2">Acyl-CoA-binding domain-containing protein 6</fullName>
    </submittedName>
</protein>
<dbReference type="Proteomes" id="UP000887580">
    <property type="component" value="Unplaced"/>
</dbReference>
<evidence type="ECO:0000313" key="2">
    <source>
        <dbReference type="WBParaSite" id="PS1159_v2.g565.t1"/>
    </source>
</evidence>
<sequence>MDFNEKGNGVLHSVTETRIEVRVKSLNKFKKAKFNLTDILKLFDNYEKNELKSKPSKIPHFSTLYDETKMYGFSSSKANNITLNLHVSAYGNSTADVSDIFNWKNNESLEKKKCGSFKKQENTKQTFATSTFVLQNPFEFPRHHYDKLIDTEVSQYRPSQRLFNPNRNMGNKMPASLEQIFKSATGFFGQNYAKVDQPDQLTLYGLFKQATEGDNPQNFILSYFNYNPKSRAWISNRGMSIDEAKMKYIEVLELMDVGWSVKTHQEHGSVDGGMGLAPSTLRGEITEPTTSFEIFYDNVRKGNIEEVCSVCENDPYLAGTRDDTNGTAMHWAADSNQHELLEYLPLYGFRVYHVDNEGQTPLHIAAICDYPLTVLKLLDMGSDPYIKDNEGITPMDLMISSPNLINLPRIAGLSSFELQ</sequence>
<organism evidence="1 2">
    <name type="scientific">Panagrolaimus sp. PS1159</name>
    <dbReference type="NCBI Taxonomy" id="55785"/>
    <lineage>
        <taxon>Eukaryota</taxon>
        <taxon>Metazoa</taxon>
        <taxon>Ecdysozoa</taxon>
        <taxon>Nematoda</taxon>
        <taxon>Chromadorea</taxon>
        <taxon>Rhabditida</taxon>
        <taxon>Tylenchina</taxon>
        <taxon>Panagrolaimomorpha</taxon>
        <taxon>Panagrolaimoidea</taxon>
        <taxon>Panagrolaimidae</taxon>
        <taxon>Panagrolaimus</taxon>
    </lineage>
</organism>